<comment type="similarity">
    <text evidence="2 5">Belongs to the trans-sulfuration enzymes family.</text>
</comment>
<dbReference type="PIRSF" id="PIRSF001434">
    <property type="entry name" value="CGS"/>
    <property type="match status" value="1"/>
</dbReference>
<dbReference type="PANTHER" id="PTHR11808:SF15">
    <property type="entry name" value="CYSTATHIONINE GAMMA-LYASE"/>
    <property type="match status" value="1"/>
</dbReference>
<evidence type="ECO:0000256" key="4">
    <source>
        <dbReference type="PIRSR" id="PIRSR001434-2"/>
    </source>
</evidence>
<evidence type="ECO:0000256" key="1">
    <source>
        <dbReference type="ARBA" id="ARBA00001933"/>
    </source>
</evidence>
<dbReference type="AlphaFoldDB" id="A0A1I1PDB9"/>
<proteinExistence type="inferred from homology"/>
<dbReference type="InterPro" id="IPR015424">
    <property type="entry name" value="PyrdxlP-dep_Trfase"/>
</dbReference>
<name>A0A1I1PDB9_9BURK</name>
<feature type="modified residue" description="N6-(pyridoxal phosphate)lysine" evidence="4">
    <location>
        <position position="201"/>
    </location>
</feature>
<organism evidence="6 7">
    <name type="scientific">Massilia yuzhufengensis</name>
    <dbReference type="NCBI Taxonomy" id="1164594"/>
    <lineage>
        <taxon>Bacteria</taxon>
        <taxon>Pseudomonadati</taxon>
        <taxon>Pseudomonadota</taxon>
        <taxon>Betaproteobacteria</taxon>
        <taxon>Burkholderiales</taxon>
        <taxon>Oxalobacteraceae</taxon>
        <taxon>Telluria group</taxon>
        <taxon>Massilia</taxon>
    </lineage>
</organism>
<dbReference type="InterPro" id="IPR000277">
    <property type="entry name" value="Cys/Met-Metab_PyrdxlP-dep_enz"/>
</dbReference>
<keyword evidence="6" id="KW-0456">Lyase</keyword>
<accession>A0A1I1PDB9</accession>
<sequence length="390" mass="42077">MTEQKKHLATRVIHGGQAPEPSTGAVMPPIFATSTFRQESPGVHKGLDYGRSHNPTRWALERCVADIESGSAAFAFASGLAAIAAVLELLPANSHIVAGDDMYGGTFRLFERVRRKSAGHSFTYADLTDPDALAKAITPETKLVWVETPTNPMLKLADLAAIAQLCRARGIITVCDNTFASPILQRPLELGFDIVVHSTTKYMNGHSDVIGGVAVVGNEDRHQELGEQLGFVQNAVGAIQGPFDSFLVLRGIKTLALRVERSSSNALALAQWLEREPKVRKVFYPGLESHPQHALARRQMSAFGGIVSIDLATDLAGARRFLETCEVFTLAESLGGVESLIEHPALMTHASIPAEQRAELGIGDGLIRLSVGIEHLADQQEDLRRALAAI</sequence>
<dbReference type="GO" id="GO:0019346">
    <property type="term" value="P:transsulfuration"/>
    <property type="evidence" value="ECO:0007669"/>
    <property type="project" value="InterPro"/>
</dbReference>
<dbReference type="FunFam" id="3.40.640.10:FF:000009">
    <property type="entry name" value="Cystathionine gamma-synthase homolog"/>
    <property type="match status" value="1"/>
</dbReference>
<reference evidence="7" key="1">
    <citation type="submission" date="2016-10" db="EMBL/GenBank/DDBJ databases">
        <authorList>
            <person name="Varghese N."/>
            <person name="Submissions S."/>
        </authorList>
    </citation>
    <scope>NUCLEOTIDE SEQUENCE [LARGE SCALE GENOMIC DNA]</scope>
    <source>
        <strain evidence="7">CGMCC 1.12041</strain>
    </source>
</reference>
<dbReference type="Gene3D" id="3.40.640.10">
    <property type="entry name" value="Type I PLP-dependent aspartate aminotransferase-like (Major domain)"/>
    <property type="match status" value="1"/>
</dbReference>
<comment type="cofactor">
    <cofactor evidence="1 5">
        <name>pyridoxal 5'-phosphate</name>
        <dbReference type="ChEBI" id="CHEBI:597326"/>
    </cofactor>
</comment>
<dbReference type="InterPro" id="IPR015422">
    <property type="entry name" value="PyrdxlP-dep_Trfase_small"/>
</dbReference>
<dbReference type="FunFam" id="3.90.1150.10:FF:000008">
    <property type="entry name" value="Cystathionine gamma-synthase"/>
    <property type="match status" value="1"/>
</dbReference>
<dbReference type="PROSITE" id="PS00868">
    <property type="entry name" value="CYS_MET_METAB_PP"/>
    <property type="match status" value="1"/>
</dbReference>
<dbReference type="RefSeq" id="WP_091875193.1">
    <property type="nucleotide sequence ID" value="NZ_FOLD01000015.1"/>
</dbReference>
<dbReference type="Pfam" id="PF01053">
    <property type="entry name" value="Cys_Met_Meta_PP"/>
    <property type="match status" value="1"/>
</dbReference>
<dbReference type="SUPFAM" id="SSF53383">
    <property type="entry name" value="PLP-dependent transferases"/>
    <property type="match status" value="1"/>
</dbReference>
<evidence type="ECO:0000313" key="6">
    <source>
        <dbReference type="EMBL" id="SFD07735.1"/>
    </source>
</evidence>
<dbReference type="Gene3D" id="3.90.1150.10">
    <property type="entry name" value="Aspartate Aminotransferase, domain 1"/>
    <property type="match status" value="1"/>
</dbReference>
<dbReference type="OrthoDB" id="9805807at2"/>
<evidence type="ECO:0000256" key="3">
    <source>
        <dbReference type="ARBA" id="ARBA00022898"/>
    </source>
</evidence>
<dbReference type="InterPro" id="IPR015421">
    <property type="entry name" value="PyrdxlP-dep_Trfase_major"/>
</dbReference>
<dbReference type="PANTHER" id="PTHR11808">
    <property type="entry name" value="TRANS-SULFURATION ENZYME FAMILY MEMBER"/>
    <property type="match status" value="1"/>
</dbReference>
<protein>
    <submittedName>
        <fullName evidence="6">Cystathionine gamma-lyase</fullName>
    </submittedName>
</protein>
<evidence type="ECO:0000313" key="7">
    <source>
        <dbReference type="Proteomes" id="UP000198639"/>
    </source>
</evidence>
<dbReference type="CDD" id="cd00614">
    <property type="entry name" value="CGS_like"/>
    <property type="match status" value="1"/>
</dbReference>
<evidence type="ECO:0000256" key="2">
    <source>
        <dbReference type="ARBA" id="ARBA00009077"/>
    </source>
</evidence>
<dbReference type="GO" id="GO:0030170">
    <property type="term" value="F:pyridoxal phosphate binding"/>
    <property type="evidence" value="ECO:0007669"/>
    <property type="project" value="InterPro"/>
</dbReference>
<dbReference type="GO" id="GO:0005737">
    <property type="term" value="C:cytoplasm"/>
    <property type="evidence" value="ECO:0007669"/>
    <property type="project" value="TreeGrafter"/>
</dbReference>
<dbReference type="InterPro" id="IPR054542">
    <property type="entry name" value="Cys_met_metab_PP"/>
</dbReference>
<dbReference type="STRING" id="1164594.SAMN05216204_115104"/>
<keyword evidence="7" id="KW-1185">Reference proteome</keyword>
<dbReference type="EMBL" id="FOLD01000015">
    <property type="protein sequence ID" value="SFD07735.1"/>
    <property type="molecule type" value="Genomic_DNA"/>
</dbReference>
<dbReference type="GO" id="GO:0004123">
    <property type="term" value="F:cystathionine gamma-lyase activity"/>
    <property type="evidence" value="ECO:0007669"/>
    <property type="project" value="TreeGrafter"/>
</dbReference>
<evidence type="ECO:0000256" key="5">
    <source>
        <dbReference type="RuleBase" id="RU362118"/>
    </source>
</evidence>
<gene>
    <name evidence="6" type="ORF">SAMN05216204_115104</name>
</gene>
<dbReference type="GO" id="GO:0003962">
    <property type="term" value="F:cystathionine gamma-synthase activity"/>
    <property type="evidence" value="ECO:0007669"/>
    <property type="project" value="TreeGrafter"/>
</dbReference>
<keyword evidence="3 4" id="KW-0663">Pyridoxal phosphate</keyword>
<dbReference type="GO" id="GO:0019343">
    <property type="term" value="P:cysteine biosynthetic process via cystathionine"/>
    <property type="evidence" value="ECO:0007669"/>
    <property type="project" value="TreeGrafter"/>
</dbReference>
<dbReference type="Proteomes" id="UP000198639">
    <property type="component" value="Unassembled WGS sequence"/>
</dbReference>